<dbReference type="CDD" id="cd00143">
    <property type="entry name" value="PP2Cc"/>
    <property type="match status" value="1"/>
</dbReference>
<evidence type="ECO:0000256" key="1">
    <source>
        <dbReference type="ARBA" id="ARBA00001936"/>
    </source>
</evidence>
<evidence type="ECO:0000256" key="8">
    <source>
        <dbReference type="ARBA" id="ARBA00048336"/>
    </source>
</evidence>
<reference evidence="11" key="1">
    <citation type="journal article" date="2014" name="Genome Announc.">
        <title>Draft Genome Sequences of Three Alkaliphilic Bacillus Strains, Bacillus wakoensis JCM 9140T, Bacillus akibai JCM 9157T, and Bacillus hemicellulosilyticus JCM 9152T.</title>
        <authorList>
            <person name="Yuki M."/>
            <person name="Oshima K."/>
            <person name="Suda W."/>
            <person name="Oshida Y."/>
            <person name="Kitamura K."/>
            <person name="Iida T."/>
            <person name="Hattori M."/>
            <person name="Ohkuma M."/>
        </authorList>
    </citation>
    <scope>NUCLEOTIDE SEQUENCE [LARGE SCALE GENOMIC DNA]</scope>
    <source>
        <strain evidence="11">JCM 9152</strain>
    </source>
</reference>
<dbReference type="Proteomes" id="UP000018895">
    <property type="component" value="Unassembled WGS sequence"/>
</dbReference>
<evidence type="ECO:0000256" key="5">
    <source>
        <dbReference type="ARBA" id="ARBA00022912"/>
    </source>
</evidence>
<keyword evidence="6" id="KW-0464">Manganese</keyword>
<accession>W4QAW0</accession>
<keyword evidence="12" id="KW-1185">Reference proteome</keyword>
<dbReference type="Pfam" id="PF13672">
    <property type="entry name" value="PP2C_2"/>
    <property type="match status" value="1"/>
</dbReference>
<organism evidence="11 12">
    <name type="scientific">Halalkalibacter hemicellulosilyticusJCM 9152</name>
    <dbReference type="NCBI Taxonomy" id="1236971"/>
    <lineage>
        <taxon>Bacteria</taxon>
        <taxon>Bacillati</taxon>
        <taxon>Bacillota</taxon>
        <taxon>Bacilli</taxon>
        <taxon>Bacillales</taxon>
        <taxon>Bacillaceae</taxon>
        <taxon>Halalkalibacter</taxon>
    </lineage>
</organism>
<comment type="cofactor">
    <cofactor evidence="1">
        <name>Mn(2+)</name>
        <dbReference type="ChEBI" id="CHEBI:29035"/>
    </cofactor>
</comment>
<evidence type="ECO:0000313" key="12">
    <source>
        <dbReference type="Proteomes" id="UP000018895"/>
    </source>
</evidence>
<evidence type="ECO:0000256" key="3">
    <source>
        <dbReference type="ARBA" id="ARBA00022723"/>
    </source>
</evidence>
<dbReference type="InterPro" id="IPR036457">
    <property type="entry name" value="PPM-type-like_dom_sf"/>
</dbReference>
<evidence type="ECO:0000256" key="4">
    <source>
        <dbReference type="ARBA" id="ARBA00022801"/>
    </source>
</evidence>
<evidence type="ECO:0000313" key="11">
    <source>
        <dbReference type="EMBL" id="GAE29196.1"/>
    </source>
</evidence>
<dbReference type="NCBIfam" id="NF033484">
    <property type="entry name" value="Stp1_PP2C_phos"/>
    <property type="match status" value="1"/>
</dbReference>
<dbReference type="SMART" id="SM00331">
    <property type="entry name" value="PP2C_SIG"/>
    <property type="match status" value="1"/>
</dbReference>
<dbReference type="SMART" id="SM00332">
    <property type="entry name" value="PP2Cc"/>
    <property type="match status" value="1"/>
</dbReference>
<feature type="coiled-coil region" evidence="9">
    <location>
        <begin position="201"/>
        <end position="228"/>
    </location>
</feature>
<evidence type="ECO:0000256" key="9">
    <source>
        <dbReference type="SAM" id="Coils"/>
    </source>
</evidence>
<dbReference type="Gene3D" id="3.60.40.10">
    <property type="entry name" value="PPM-type phosphatase domain"/>
    <property type="match status" value="1"/>
</dbReference>
<dbReference type="InterPro" id="IPR001932">
    <property type="entry name" value="PPM-type_phosphatase-like_dom"/>
</dbReference>
<dbReference type="RefSeq" id="WP_035340498.1">
    <property type="nucleotide sequence ID" value="NZ_BAUU01000003.1"/>
</dbReference>
<comment type="catalytic activity">
    <reaction evidence="8">
        <text>O-phospho-L-threonyl-[protein] + H2O = L-threonyl-[protein] + phosphate</text>
        <dbReference type="Rhea" id="RHEA:47004"/>
        <dbReference type="Rhea" id="RHEA-COMP:11060"/>
        <dbReference type="Rhea" id="RHEA-COMP:11605"/>
        <dbReference type="ChEBI" id="CHEBI:15377"/>
        <dbReference type="ChEBI" id="CHEBI:30013"/>
        <dbReference type="ChEBI" id="CHEBI:43474"/>
        <dbReference type="ChEBI" id="CHEBI:61977"/>
        <dbReference type="EC" id="3.1.3.16"/>
    </reaction>
</comment>
<dbReference type="STRING" id="1236971.JCM9152_541"/>
<evidence type="ECO:0000256" key="2">
    <source>
        <dbReference type="ARBA" id="ARBA00013081"/>
    </source>
</evidence>
<dbReference type="InterPro" id="IPR015655">
    <property type="entry name" value="PP2C"/>
</dbReference>
<keyword evidence="3" id="KW-0479">Metal-binding</keyword>
<keyword evidence="4" id="KW-0378">Hydrolase</keyword>
<gene>
    <name evidence="11" type="ORF">JCM9152_541</name>
</gene>
<dbReference type="PROSITE" id="PS51746">
    <property type="entry name" value="PPM_2"/>
    <property type="match status" value="1"/>
</dbReference>
<dbReference type="PANTHER" id="PTHR47992">
    <property type="entry name" value="PROTEIN PHOSPHATASE"/>
    <property type="match status" value="1"/>
</dbReference>
<feature type="domain" description="PPM-type phosphatase" evidence="10">
    <location>
        <begin position="2"/>
        <end position="241"/>
    </location>
</feature>
<dbReference type="GO" id="GO:0046872">
    <property type="term" value="F:metal ion binding"/>
    <property type="evidence" value="ECO:0007669"/>
    <property type="project" value="UniProtKB-KW"/>
</dbReference>
<keyword evidence="9" id="KW-0175">Coiled coil</keyword>
<proteinExistence type="predicted"/>
<evidence type="ECO:0000256" key="6">
    <source>
        <dbReference type="ARBA" id="ARBA00023211"/>
    </source>
</evidence>
<keyword evidence="5" id="KW-0904">Protein phosphatase</keyword>
<dbReference type="OrthoDB" id="9801841at2"/>
<evidence type="ECO:0000256" key="7">
    <source>
        <dbReference type="ARBA" id="ARBA00047761"/>
    </source>
</evidence>
<protein>
    <recommendedName>
        <fullName evidence="2">protein-serine/threonine phosphatase</fullName>
        <ecNumber evidence="2">3.1.3.16</ecNumber>
    </recommendedName>
</protein>
<dbReference type="GO" id="GO:0004722">
    <property type="term" value="F:protein serine/threonine phosphatase activity"/>
    <property type="evidence" value="ECO:0007669"/>
    <property type="project" value="UniProtKB-EC"/>
</dbReference>
<dbReference type="AlphaFoldDB" id="W4QAW0"/>
<comment type="caution">
    <text evidence="11">The sequence shown here is derived from an EMBL/GenBank/DDBJ whole genome shotgun (WGS) entry which is preliminary data.</text>
</comment>
<dbReference type="EMBL" id="BAUU01000003">
    <property type="protein sequence ID" value="GAE29196.1"/>
    <property type="molecule type" value="Genomic_DNA"/>
</dbReference>
<dbReference type="FunFam" id="3.60.40.10:FF:000002">
    <property type="entry name" value="Serine/threonine phosphatase stp"/>
    <property type="match status" value="1"/>
</dbReference>
<dbReference type="EC" id="3.1.3.16" evidence="2"/>
<name>W4QAW0_9BACI</name>
<sequence length="251" mass="27881">MEFAFQTDSGMVRPHNEDSGGIFKNNVGILAIVADGMGGHQAGDVASSMTTDYFRSLWEQKEEKMTIDESEKWLIDHFNKLNEKLFHHANEHEECKGMGTTLVVALCTSEYVSIAHIGDSRAYVQNQDGFQLKTNDHSLVQELVNTGQISEEEAEHHPRRNVLLRALGTGLDIKVDVSTFQADESDYVLLCSDGLTNKLSIEDIEEQLQAHEEIEQKANKLIQLANERGGEDNITVAIISMSLVRSDGSSS</sequence>
<dbReference type="SUPFAM" id="SSF81606">
    <property type="entry name" value="PP2C-like"/>
    <property type="match status" value="1"/>
</dbReference>
<comment type="catalytic activity">
    <reaction evidence="7">
        <text>O-phospho-L-seryl-[protein] + H2O = L-seryl-[protein] + phosphate</text>
        <dbReference type="Rhea" id="RHEA:20629"/>
        <dbReference type="Rhea" id="RHEA-COMP:9863"/>
        <dbReference type="Rhea" id="RHEA-COMP:11604"/>
        <dbReference type="ChEBI" id="CHEBI:15377"/>
        <dbReference type="ChEBI" id="CHEBI:29999"/>
        <dbReference type="ChEBI" id="CHEBI:43474"/>
        <dbReference type="ChEBI" id="CHEBI:83421"/>
        <dbReference type="EC" id="3.1.3.16"/>
    </reaction>
</comment>
<evidence type="ECO:0000259" key="10">
    <source>
        <dbReference type="PROSITE" id="PS51746"/>
    </source>
</evidence>